<feature type="region of interest" description="Disordered" evidence="1">
    <location>
        <begin position="24"/>
        <end position="73"/>
    </location>
</feature>
<dbReference type="AlphaFoldDB" id="A0A834WZC6"/>
<accession>A0A834WZC6</accession>
<gene>
    <name evidence="2" type="ORF">G2W53_009622</name>
</gene>
<protein>
    <submittedName>
        <fullName evidence="2">Uncharacterized protein</fullName>
    </submittedName>
</protein>
<evidence type="ECO:0000313" key="2">
    <source>
        <dbReference type="EMBL" id="KAF7834763.1"/>
    </source>
</evidence>
<feature type="compositionally biased region" description="Basic and acidic residues" evidence="1">
    <location>
        <begin position="53"/>
        <end position="73"/>
    </location>
</feature>
<sequence length="73" mass="7967">MPQTALGNRVKILGSLKNIGALNSHLGSSHGLKANRNPRKNEGGERTLQQRSGKNEPKKSTIDEKDGKSRTIF</sequence>
<reference evidence="2" key="1">
    <citation type="submission" date="2020-09" db="EMBL/GenBank/DDBJ databases">
        <title>Genome-Enabled Discovery of Anthraquinone Biosynthesis in Senna tora.</title>
        <authorList>
            <person name="Kang S.-H."/>
            <person name="Pandey R.P."/>
            <person name="Lee C.-M."/>
            <person name="Sim J.-S."/>
            <person name="Jeong J.-T."/>
            <person name="Choi B.-S."/>
            <person name="Jung M."/>
            <person name="Ginzburg D."/>
            <person name="Zhao K."/>
            <person name="Won S.Y."/>
            <person name="Oh T.-J."/>
            <person name="Yu Y."/>
            <person name="Kim N.-H."/>
            <person name="Lee O.R."/>
            <person name="Lee T.-H."/>
            <person name="Bashyal P."/>
            <person name="Kim T.-S."/>
            <person name="Lee W.-H."/>
            <person name="Kawkins C."/>
            <person name="Kim C.-K."/>
            <person name="Kim J.S."/>
            <person name="Ahn B.O."/>
            <person name="Rhee S.Y."/>
            <person name="Sohng J.K."/>
        </authorList>
    </citation>
    <scope>NUCLEOTIDE SEQUENCE</scope>
    <source>
        <tissue evidence="2">Leaf</tissue>
    </source>
</reference>
<proteinExistence type="predicted"/>
<organism evidence="2 3">
    <name type="scientific">Senna tora</name>
    <dbReference type="NCBI Taxonomy" id="362788"/>
    <lineage>
        <taxon>Eukaryota</taxon>
        <taxon>Viridiplantae</taxon>
        <taxon>Streptophyta</taxon>
        <taxon>Embryophyta</taxon>
        <taxon>Tracheophyta</taxon>
        <taxon>Spermatophyta</taxon>
        <taxon>Magnoliopsida</taxon>
        <taxon>eudicotyledons</taxon>
        <taxon>Gunneridae</taxon>
        <taxon>Pentapetalae</taxon>
        <taxon>rosids</taxon>
        <taxon>fabids</taxon>
        <taxon>Fabales</taxon>
        <taxon>Fabaceae</taxon>
        <taxon>Caesalpinioideae</taxon>
        <taxon>Cassia clade</taxon>
        <taxon>Senna</taxon>
    </lineage>
</organism>
<evidence type="ECO:0000313" key="3">
    <source>
        <dbReference type="Proteomes" id="UP000634136"/>
    </source>
</evidence>
<dbReference type="EMBL" id="JAAIUW010000004">
    <property type="protein sequence ID" value="KAF7834763.1"/>
    <property type="molecule type" value="Genomic_DNA"/>
</dbReference>
<name>A0A834WZC6_9FABA</name>
<evidence type="ECO:0000256" key="1">
    <source>
        <dbReference type="SAM" id="MobiDB-lite"/>
    </source>
</evidence>
<dbReference type="Proteomes" id="UP000634136">
    <property type="component" value="Unassembled WGS sequence"/>
</dbReference>
<comment type="caution">
    <text evidence="2">The sequence shown here is derived from an EMBL/GenBank/DDBJ whole genome shotgun (WGS) entry which is preliminary data.</text>
</comment>
<keyword evidence="3" id="KW-1185">Reference proteome</keyword>